<dbReference type="Proteomes" id="UP000595691">
    <property type="component" value="Chromosome"/>
</dbReference>
<protein>
    <submittedName>
        <fullName evidence="1">Uncharacterized protein</fullName>
    </submittedName>
</protein>
<organism evidence="1 2">
    <name type="scientific">Heyndrickxia vini</name>
    <dbReference type="NCBI Taxonomy" id="1476025"/>
    <lineage>
        <taxon>Bacteria</taxon>
        <taxon>Bacillati</taxon>
        <taxon>Bacillota</taxon>
        <taxon>Bacilli</taxon>
        <taxon>Bacillales</taxon>
        <taxon>Bacillaceae</taxon>
        <taxon>Heyndrickxia</taxon>
    </lineage>
</organism>
<dbReference type="EMBL" id="CP065425">
    <property type="protein sequence ID" value="QQZ09988.1"/>
    <property type="molecule type" value="Genomic_DNA"/>
</dbReference>
<sequence length="63" mass="7162">MFFTFIGIIYQYRAAGNSLPTRIPLIRAGRKRKVMRSARICWMRELGSRKGDAKCSNPLEAGT</sequence>
<gene>
    <name evidence="1" type="ORF">I5776_03190</name>
</gene>
<reference evidence="1 2" key="1">
    <citation type="submission" date="2020-11" db="EMBL/GenBank/DDBJ databases">
        <title>Taxonomic evaluation of the Bacillus sporothermodurans group of bacteria based on whole genome sequences.</title>
        <authorList>
            <person name="Fiedler G."/>
            <person name="Herbstmann A.-D."/>
            <person name="Doll E."/>
            <person name="Wenning M."/>
            <person name="Brinks E."/>
            <person name="Kabisch J."/>
            <person name="Breitenwieser F."/>
            <person name="Lappann M."/>
            <person name="Boehnlein C."/>
            <person name="Franz C."/>
        </authorList>
    </citation>
    <scope>NUCLEOTIDE SEQUENCE [LARGE SCALE GENOMIC DNA]</scope>
    <source>
        <strain evidence="1 2">JCM 19841</strain>
    </source>
</reference>
<dbReference type="RefSeq" id="WP_202778937.1">
    <property type="nucleotide sequence ID" value="NZ_CP065425.1"/>
</dbReference>
<keyword evidence="2" id="KW-1185">Reference proteome</keyword>
<accession>A0ABX7E3V2</accession>
<name>A0ABX7E3V2_9BACI</name>
<evidence type="ECO:0000313" key="2">
    <source>
        <dbReference type="Proteomes" id="UP000595691"/>
    </source>
</evidence>
<evidence type="ECO:0000313" key="1">
    <source>
        <dbReference type="EMBL" id="QQZ09988.1"/>
    </source>
</evidence>
<proteinExistence type="predicted"/>